<organism evidence="2 3">
    <name type="scientific">Prorocentrum cordatum</name>
    <dbReference type="NCBI Taxonomy" id="2364126"/>
    <lineage>
        <taxon>Eukaryota</taxon>
        <taxon>Sar</taxon>
        <taxon>Alveolata</taxon>
        <taxon>Dinophyceae</taxon>
        <taxon>Prorocentrales</taxon>
        <taxon>Prorocentraceae</taxon>
        <taxon>Prorocentrum</taxon>
    </lineage>
</organism>
<dbReference type="Proteomes" id="UP001189429">
    <property type="component" value="Unassembled WGS sequence"/>
</dbReference>
<dbReference type="EMBL" id="CAUYUJ010014393">
    <property type="protein sequence ID" value="CAK0840626.1"/>
    <property type="molecule type" value="Genomic_DNA"/>
</dbReference>
<accession>A0ABN9T6E5</accession>
<evidence type="ECO:0000313" key="3">
    <source>
        <dbReference type="Proteomes" id="UP001189429"/>
    </source>
</evidence>
<sequence>AERSWEPAHERPPAGAAGAEGEGAGEPEEWAEPWEPVHPAADVPAAAEEDVMLAEFHASAEGTDGEGEYVLEIPADDDVYMEPEPELDAGLDGQPLDEAGDELDGPGVDARPHGDDVDVSGYLDVAVQDEPEGDCAGQLWL</sequence>
<evidence type="ECO:0000256" key="1">
    <source>
        <dbReference type="SAM" id="MobiDB-lite"/>
    </source>
</evidence>
<feature type="compositionally biased region" description="Acidic residues" evidence="1">
    <location>
        <begin position="23"/>
        <end position="32"/>
    </location>
</feature>
<feature type="region of interest" description="Disordered" evidence="1">
    <location>
        <begin position="81"/>
        <end position="117"/>
    </location>
</feature>
<feature type="compositionally biased region" description="Basic and acidic residues" evidence="1">
    <location>
        <begin position="1"/>
        <end position="12"/>
    </location>
</feature>
<feature type="region of interest" description="Disordered" evidence="1">
    <location>
        <begin position="1"/>
        <end position="46"/>
    </location>
</feature>
<keyword evidence="3" id="KW-1185">Reference proteome</keyword>
<feature type="compositionally biased region" description="Low complexity" evidence="1">
    <location>
        <begin position="33"/>
        <end position="46"/>
    </location>
</feature>
<reference evidence="2" key="1">
    <citation type="submission" date="2023-10" db="EMBL/GenBank/DDBJ databases">
        <authorList>
            <person name="Chen Y."/>
            <person name="Shah S."/>
            <person name="Dougan E. K."/>
            <person name="Thang M."/>
            <person name="Chan C."/>
        </authorList>
    </citation>
    <scope>NUCLEOTIDE SEQUENCE [LARGE SCALE GENOMIC DNA]</scope>
</reference>
<feature type="non-terminal residue" evidence="2">
    <location>
        <position position="1"/>
    </location>
</feature>
<gene>
    <name evidence="2" type="ORF">PCOR1329_LOCUS36021</name>
</gene>
<protein>
    <submittedName>
        <fullName evidence="2">Uncharacterized protein</fullName>
    </submittedName>
</protein>
<evidence type="ECO:0000313" key="2">
    <source>
        <dbReference type="EMBL" id="CAK0840626.1"/>
    </source>
</evidence>
<comment type="caution">
    <text evidence="2">The sequence shown here is derived from an EMBL/GenBank/DDBJ whole genome shotgun (WGS) entry which is preliminary data.</text>
</comment>
<proteinExistence type="predicted"/>
<name>A0ABN9T6E5_9DINO</name>